<reference evidence="1 2" key="1">
    <citation type="journal article" date="2012" name="J. Bacteriol.">
        <title>Genome Sequence of the Fish Pathogen Flavobacterium columnare ATCC 49512.</title>
        <authorList>
            <person name="Tekedar H.C."/>
            <person name="Karsi A."/>
            <person name="Gillaspy A.F."/>
            <person name="Dyer D.W."/>
            <person name="Benton N.R."/>
            <person name="Zaitshik J."/>
            <person name="Vamenta S."/>
            <person name="Banes M.M."/>
            <person name="Gulsoy N."/>
            <person name="Aboko-Cole M."/>
            <person name="Waldbieser G.C."/>
            <person name="Lawrence M.L."/>
        </authorList>
    </citation>
    <scope>NUCLEOTIDE SEQUENCE [LARGE SCALE GENOMIC DNA]</scope>
    <source>
        <strain evidence="2">ATCC 49512 / CIP 103533 / TG 44/87</strain>
    </source>
</reference>
<evidence type="ECO:0000313" key="2">
    <source>
        <dbReference type="Proteomes" id="UP000005638"/>
    </source>
</evidence>
<accession>G8X7T8</accession>
<dbReference type="HOGENOM" id="CLU_123301_1_0_10"/>
<dbReference type="AlphaFoldDB" id="G8X7T8"/>
<name>G8X7T8_FLACA</name>
<dbReference type="KEGG" id="fco:FCOL_08020"/>
<dbReference type="STRING" id="1041826.FCOL_08020"/>
<organism evidence="1 2">
    <name type="scientific">Flavobacterium columnare (strain ATCC 49512 / CIP 103533 / TG 44/87)</name>
    <dbReference type="NCBI Taxonomy" id="1041826"/>
    <lineage>
        <taxon>Bacteria</taxon>
        <taxon>Pseudomonadati</taxon>
        <taxon>Bacteroidota</taxon>
        <taxon>Flavobacteriia</taxon>
        <taxon>Flavobacteriales</taxon>
        <taxon>Flavobacteriaceae</taxon>
        <taxon>Flavobacterium</taxon>
    </lineage>
</organism>
<dbReference type="EMBL" id="CP003222">
    <property type="protein sequence ID" value="AEW86421.1"/>
    <property type="molecule type" value="Genomic_DNA"/>
</dbReference>
<evidence type="ECO:0000313" key="1">
    <source>
        <dbReference type="EMBL" id="AEW86421.1"/>
    </source>
</evidence>
<dbReference type="Pfam" id="PF20351">
    <property type="entry name" value="DUF6646"/>
    <property type="match status" value="1"/>
</dbReference>
<dbReference type="Proteomes" id="UP000005638">
    <property type="component" value="Chromosome"/>
</dbReference>
<gene>
    <name evidence="1" type="ordered locus">FCOL_08020</name>
</gene>
<keyword evidence="2" id="KW-1185">Reference proteome</keyword>
<dbReference type="eggNOG" id="ENOG502ZVGF">
    <property type="taxonomic scope" value="Bacteria"/>
</dbReference>
<protein>
    <submittedName>
        <fullName evidence="1">OmpA family outer membrane protein</fullName>
    </submittedName>
</protein>
<proteinExistence type="predicted"/>
<sequence>MKKVEIKYKFIYLLKKIVMKKVFILVATLIGFMSQAQEAYKGKGDTKFHVGANLQSGGTGLNVGTDFGLGENISVGVVANYLLGVKSIEGDDYDFLDRADLKARFNANIGKVLTLPEQIDVYPGLDLGLRNFGGHLGARYFFSEGFGLQVETGVPFAKYKKDPVGFDRLNNQFYVNLSAVFNL</sequence>
<dbReference type="InterPro" id="IPR046588">
    <property type="entry name" value="DUF6646"/>
</dbReference>